<dbReference type="Proteomes" id="UP000001203">
    <property type="component" value="Chromosome circular"/>
</dbReference>
<feature type="domain" description="Polyphosphate kinase-2-related" evidence="1">
    <location>
        <begin position="33"/>
        <end position="254"/>
    </location>
</feature>
<evidence type="ECO:0000313" key="3">
    <source>
        <dbReference type="Proteomes" id="UP000001203"/>
    </source>
</evidence>
<keyword evidence="2" id="KW-0808">Transferase</keyword>
<dbReference type="PANTHER" id="PTHR34383">
    <property type="entry name" value="POLYPHOSPHATE:AMP PHOSPHOTRANSFERASE-RELATED"/>
    <property type="match status" value="1"/>
</dbReference>
<dbReference type="InterPro" id="IPR027417">
    <property type="entry name" value="P-loop_NTPase"/>
</dbReference>
<keyword evidence="2" id="KW-0418">Kinase</keyword>
<accession>B1WVY6</accession>
<sequence length="519" mass="61358">MVYSLYTEKSIHVFYNTYYYLTMLDTLDLKLTLDKETYKTEIEALMRQLRSLQKDCWDNQLPVIIVLEGWAAAGKGKLLQKTIGYMDPRGFNVYPILAATEQEKKYPFLWRFWHNLPPKGSIGIFYHSWYTHVLEDRLFGIETDGSIPLLMRDINAFERQLVDDGVAIAKFWIHLSQKELKKRLKTYASDELESWRVRPEDWQQAKEYDRYGTFAEEMLTYTSTGHAPWTLVEGDCKRWARVKVLSQIVAVITQALDRLRLPKTDIPSLPPQTELQPTEPDFLGKIDLGLHLFKDDYKQRLREAQVKLRELQLQIFKKKVPVLVLFEGWDAAGKGGAIKRLTDTLDPRSYKVHAFSAPTSEELNYHYLWRFWRQIPAQGSIGIFDRSWYGRVLVERVEGFASELEWRRSYKEINEFESQLTASGYVIVKFWLHISFEEQLKRFEDRKNNPFKSYKLTDEDWRNREKWPLYYVAVNQMIARTSTPYAPWTIVPGNDKYYARVHVLETVIHAIETELKQRD</sequence>
<dbReference type="InterPro" id="IPR022488">
    <property type="entry name" value="PPK2-related"/>
</dbReference>
<protein>
    <submittedName>
        <fullName evidence="2">Polyphosphate kinase 2</fullName>
    </submittedName>
</protein>
<dbReference type="KEGG" id="cyt:cce_2971"/>
<dbReference type="Gene3D" id="3.40.50.300">
    <property type="entry name" value="P-loop containing nucleotide triphosphate hydrolases"/>
    <property type="match status" value="2"/>
</dbReference>
<gene>
    <name evidence="2" type="ordered locus">cce_2971</name>
</gene>
<dbReference type="SUPFAM" id="SSF52540">
    <property type="entry name" value="P-loop containing nucleoside triphosphate hydrolases"/>
    <property type="match status" value="2"/>
</dbReference>
<dbReference type="GO" id="GO:0016301">
    <property type="term" value="F:kinase activity"/>
    <property type="evidence" value="ECO:0007669"/>
    <property type="project" value="UniProtKB-KW"/>
</dbReference>
<name>B1WVY6_CROS5</name>
<dbReference type="EMBL" id="CP000806">
    <property type="protein sequence ID" value="ACB52319.1"/>
    <property type="molecule type" value="Genomic_DNA"/>
</dbReference>
<dbReference type="OrthoDB" id="9775224at2"/>
<evidence type="ECO:0000313" key="2">
    <source>
        <dbReference type="EMBL" id="ACB52319.1"/>
    </source>
</evidence>
<reference evidence="2 3" key="1">
    <citation type="journal article" date="2008" name="Proc. Natl. Acad. Sci. U.S.A.">
        <title>The genome of Cyanothece 51142, a unicellular diazotrophic cyanobacterium important in the marine nitrogen cycle.</title>
        <authorList>
            <person name="Welsh E.A."/>
            <person name="Liberton M."/>
            <person name="Stoeckel J."/>
            <person name="Loh T."/>
            <person name="Elvitigala T."/>
            <person name="Wang C."/>
            <person name="Wollam A."/>
            <person name="Fulton R.S."/>
            <person name="Clifton S.W."/>
            <person name="Jacobs J.M."/>
            <person name="Aurora R."/>
            <person name="Ghosh B.K."/>
            <person name="Sherman L.A."/>
            <person name="Smith R.D."/>
            <person name="Wilson R.K."/>
            <person name="Pakrasi H.B."/>
        </authorList>
    </citation>
    <scope>NUCLEOTIDE SEQUENCE [LARGE SCALE GENOMIC DNA]</scope>
    <source>
        <strain evidence="3">ATCC 51142 / BH68</strain>
    </source>
</reference>
<dbReference type="GO" id="GO:0006797">
    <property type="term" value="P:polyphosphate metabolic process"/>
    <property type="evidence" value="ECO:0007669"/>
    <property type="project" value="InterPro"/>
</dbReference>
<feature type="domain" description="Polyphosphate kinase-2-related" evidence="1">
    <location>
        <begin position="294"/>
        <end position="518"/>
    </location>
</feature>
<organism evidence="2 3">
    <name type="scientific">Crocosphaera subtropica (strain ATCC 51142 / BH68)</name>
    <name type="common">Cyanothece sp. (strain ATCC 51142)</name>
    <dbReference type="NCBI Taxonomy" id="43989"/>
    <lineage>
        <taxon>Bacteria</taxon>
        <taxon>Bacillati</taxon>
        <taxon>Cyanobacteriota</taxon>
        <taxon>Cyanophyceae</taxon>
        <taxon>Oscillatoriophycideae</taxon>
        <taxon>Chroococcales</taxon>
        <taxon>Aphanothecaceae</taxon>
        <taxon>Crocosphaera</taxon>
        <taxon>Crocosphaera subtropica</taxon>
    </lineage>
</organism>
<dbReference type="Pfam" id="PF03976">
    <property type="entry name" value="PPK2"/>
    <property type="match status" value="2"/>
</dbReference>
<dbReference type="InterPro" id="IPR022489">
    <property type="entry name" value="PolyP_AMP_Tfrase"/>
</dbReference>
<dbReference type="NCBIfam" id="TIGR03708">
    <property type="entry name" value="poly_P_AMP_trns"/>
    <property type="match status" value="1"/>
</dbReference>
<dbReference type="STRING" id="43989.cce_2971"/>
<keyword evidence="3" id="KW-1185">Reference proteome</keyword>
<proteinExistence type="predicted"/>
<dbReference type="HOGENOM" id="CLU_033786_0_2_3"/>
<dbReference type="AlphaFoldDB" id="B1WVY6"/>
<dbReference type="PANTHER" id="PTHR34383:SF3">
    <property type="entry name" value="POLYPHOSPHATE:AMP PHOSPHOTRANSFERASE"/>
    <property type="match status" value="1"/>
</dbReference>
<evidence type="ECO:0000259" key="1">
    <source>
        <dbReference type="Pfam" id="PF03976"/>
    </source>
</evidence>
<dbReference type="GO" id="GO:0043751">
    <property type="term" value="F:polyphosphate:AMP phosphotransferase activity"/>
    <property type="evidence" value="ECO:0007669"/>
    <property type="project" value="InterPro"/>
</dbReference>
<dbReference type="eggNOG" id="COG2326">
    <property type="taxonomic scope" value="Bacteria"/>
</dbReference>